<evidence type="ECO:0000256" key="4">
    <source>
        <dbReference type="ARBA" id="ARBA00023242"/>
    </source>
</evidence>
<gene>
    <name evidence="8" type="primary">HD77a</name>
</gene>
<dbReference type="InterPro" id="IPR009057">
    <property type="entry name" value="Homeodomain-like_sf"/>
</dbReference>
<dbReference type="HOGENOM" id="CLU_1148384_0_0_1"/>
<name>E3UJV1_MNELE</name>
<reference evidence="8" key="1">
    <citation type="journal article" date="2010" name="Evodevo">
        <title>The homeodomain complement of the ctenophore Mnemiopsis leidyi suggests that Ctenophora and Porifera diverged prior to the ParaHoxozoa.</title>
        <authorList>
            <person name="Ryan J.F."/>
            <person name="Pang K."/>
            <person name="NISC Comparative Sequencing Program"/>
            <person name="Mullikin J.C."/>
            <person name="Martindale M.Q."/>
            <person name="Baxevanis A.D."/>
        </authorList>
    </citation>
    <scope>NUCLEOTIDE SEQUENCE</scope>
</reference>
<keyword evidence="3 5" id="KW-0371">Homeobox</keyword>
<evidence type="ECO:0000256" key="6">
    <source>
        <dbReference type="RuleBase" id="RU000682"/>
    </source>
</evidence>
<proteinExistence type="evidence at transcript level"/>
<dbReference type="GO" id="GO:0006357">
    <property type="term" value="P:regulation of transcription by RNA polymerase II"/>
    <property type="evidence" value="ECO:0007669"/>
    <property type="project" value="TreeGrafter"/>
</dbReference>
<dbReference type="GO" id="GO:0005634">
    <property type="term" value="C:nucleus"/>
    <property type="evidence" value="ECO:0007669"/>
    <property type="project" value="UniProtKB-SubCell"/>
</dbReference>
<dbReference type="SUPFAM" id="SSF46689">
    <property type="entry name" value="Homeodomain-like"/>
    <property type="match status" value="1"/>
</dbReference>
<dbReference type="EMBL" id="HM444108">
    <property type="protein sequence ID" value="ADO22629.1"/>
    <property type="molecule type" value="mRNA"/>
</dbReference>
<dbReference type="GO" id="GO:0030154">
    <property type="term" value="P:cell differentiation"/>
    <property type="evidence" value="ECO:0007669"/>
    <property type="project" value="TreeGrafter"/>
</dbReference>
<evidence type="ECO:0000256" key="1">
    <source>
        <dbReference type="ARBA" id="ARBA00004123"/>
    </source>
</evidence>
<organism evidence="8">
    <name type="scientific">Mnemiopsis leidyi</name>
    <name type="common">Sea walnut</name>
    <name type="synonym">Warty comb jellyfish</name>
    <dbReference type="NCBI Taxonomy" id="27923"/>
    <lineage>
        <taxon>Eukaryota</taxon>
        <taxon>Metazoa</taxon>
        <taxon>Ctenophora</taxon>
        <taxon>Tentaculata</taxon>
        <taxon>Lobata</taxon>
        <taxon>Bolinopsidae</taxon>
        <taxon>Mnemiopsis</taxon>
    </lineage>
</organism>
<dbReference type="AlphaFoldDB" id="E3UJV1"/>
<dbReference type="InterPro" id="IPR001356">
    <property type="entry name" value="HD"/>
</dbReference>
<evidence type="ECO:0000259" key="7">
    <source>
        <dbReference type="PROSITE" id="PS50071"/>
    </source>
</evidence>
<dbReference type="CDD" id="cd00086">
    <property type="entry name" value="homeodomain"/>
    <property type="match status" value="1"/>
</dbReference>
<comment type="subcellular location">
    <subcellularLocation>
        <location evidence="1 5 6">Nucleus</location>
    </subcellularLocation>
</comment>
<dbReference type="InterPro" id="IPR051000">
    <property type="entry name" value="Homeobox_DNA-bind_prot"/>
</dbReference>
<dbReference type="SMART" id="SM00389">
    <property type="entry name" value="HOX"/>
    <property type="match status" value="1"/>
</dbReference>
<accession>E3UJV1</accession>
<evidence type="ECO:0000256" key="3">
    <source>
        <dbReference type="ARBA" id="ARBA00023155"/>
    </source>
</evidence>
<keyword evidence="4 5" id="KW-0539">Nucleus</keyword>
<evidence type="ECO:0000256" key="2">
    <source>
        <dbReference type="ARBA" id="ARBA00023125"/>
    </source>
</evidence>
<feature type="domain" description="Homeobox" evidence="7">
    <location>
        <begin position="178"/>
        <end position="238"/>
    </location>
</feature>
<protein>
    <submittedName>
        <fullName evidence="8">Homeobox transcription factor HD77a</fullName>
    </submittedName>
</protein>
<dbReference type="PANTHER" id="PTHR24324:SF5">
    <property type="entry name" value="HEMATOPOIETICALLY-EXPRESSED HOMEOBOX PROTEIN HHEX"/>
    <property type="match status" value="1"/>
</dbReference>
<evidence type="ECO:0000313" key="8">
    <source>
        <dbReference type="EMBL" id="ADO22629.1"/>
    </source>
</evidence>
<evidence type="ECO:0000256" key="5">
    <source>
        <dbReference type="PROSITE-ProRule" id="PRU00108"/>
    </source>
</evidence>
<dbReference type="Gene3D" id="1.10.10.60">
    <property type="entry name" value="Homeodomain-like"/>
    <property type="match status" value="1"/>
</dbReference>
<dbReference type="Pfam" id="PF00046">
    <property type="entry name" value="Homeodomain"/>
    <property type="match status" value="1"/>
</dbReference>
<feature type="DNA-binding region" description="Homeobox" evidence="5">
    <location>
        <begin position="180"/>
        <end position="239"/>
    </location>
</feature>
<dbReference type="GO" id="GO:0000978">
    <property type="term" value="F:RNA polymerase II cis-regulatory region sequence-specific DNA binding"/>
    <property type="evidence" value="ECO:0007669"/>
    <property type="project" value="TreeGrafter"/>
</dbReference>
<sequence length="242" mass="27958">MYQNSKFSERHSENRAKIQNLQEKSCPIKSNFIYKEKDLNLKTTQVPWRNDNLEYNTWNDFNKMHVEFQDRVSSRYVAAHDQGSVEVVPDSSLRALLTEPVWSGDNLTSKIEIEFDKWRVNEGEYQTCLEKNYFTSAAAPVPAPLTTCPCSPGEPRCASHSGYYKRSSSERKAGKLKKRWRRKRTVFSPAEITILEGVYEEHKFLNPTLKANILSRVNVSSNVVVMWFQNRRAKDRAAGVSI</sequence>
<keyword evidence="2 5" id="KW-0238">DNA-binding</keyword>
<dbReference type="PANTHER" id="PTHR24324">
    <property type="entry name" value="HOMEOBOX PROTEIN HHEX"/>
    <property type="match status" value="1"/>
</dbReference>
<dbReference type="PROSITE" id="PS50071">
    <property type="entry name" value="HOMEOBOX_2"/>
    <property type="match status" value="1"/>
</dbReference>